<dbReference type="Pfam" id="PF13193">
    <property type="entry name" value="AMP-binding_C"/>
    <property type="match status" value="2"/>
</dbReference>
<dbReference type="GO" id="GO:0050563">
    <property type="term" value="F:trans-feruloyl-CoA synthase activity"/>
    <property type="evidence" value="ECO:0007669"/>
    <property type="project" value="UniProtKB-ARBA"/>
</dbReference>
<evidence type="ECO:0000313" key="9">
    <source>
        <dbReference type="EMBL" id="KAK2972857.1"/>
    </source>
</evidence>
<dbReference type="PROSITE" id="PS00455">
    <property type="entry name" value="AMP_BINDING"/>
    <property type="match status" value="2"/>
</dbReference>
<evidence type="ECO:0008006" key="11">
    <source>
        <dbReference type="Google" id="ProtNLM"/>
    </source>
</evidence>
<protein>
    <recommendedName>
        <fullName evidence="11">4-coumarate--CoA ligase</fullName>
    </recommendedName>
</protein>
<dbReference type="InterPro" id="IPR000873">
    <property type="entry name" value="AMP-dep_synth/lig_dom"/>
</dbReference>
<organism evidence="9 10">
    <name type="scientific">Escallonia rubra</name>
    <dbReference type="NCBI Taxonomy" id="112253"/>
    <lineage>
        <taxon>Eukaryota</taxon>
        <taxon>Viridiplantae</taxon>
        <taxon>Streptophyta</taxon>
        <taxon>Embryophyta</taxon>
        <taxon>Tracheophyta</taxon>
        <taxon>Spermatophyta</taxon>
        <taxon>Magnoliopsida</taxon>
        <taxon>eudicotyledons</taxon>
        <taxon>Gunneridae</taxon>
        <taxon>Pentapetalae</taxon>
        <taxon>asterids</taxon>
        <taxon>campanulids</taxon>
        <taxon>Escalloniales</taxon>
        <taxon>Escalloniaceae</taxon>
        <taxon>Escallonia</taxon>
    </lineage>
</organism>
<evidence type="ECO:0000256" key="3">
    <source>
        <dbReference type="ARBA" id="ARBA00022598"/>
    </source>
</evidence>
<dbReference type="GO" id="GO:0106286">
    <property type="term" value="F:(E)-caffeate-CoA ligase activity"/>
    <property type="evidence" value="ECO:0007669"/>
    <property type="project" value="UniProtKB-ARBA"/>
</dbReference>
<keyword evidence="10" id="KW-1185">Reference proteome</keyword>
<dbReference type="EMBL" id="JAVXUO010002486">
    <property type="protein sequence ID" value="KAK2972857.1"/>
    <property type="molecule type" value="Genomic_DNA"/>
</dbReference>
<feature type="domain" description="AMP-binding enzyme C-terminal" evidence="8">
    <location>
        <begin position="949"/>
        <end position="1024"/>
    </location>
</feature>
<evidence type="ECO:0000256" key="6">
    <source>
        <dbReference type="ARBA" id="ARBA00023051"/>
    </source>
</evidence>
<dbReference type="PANTHER" id="PTHR24096:SF169">
    <property type="entry name" value="4-COUMARATE--COA LIGASE 3"/>
    <property type="match status" value="1"/>
</dbReference>
<dbReference type="AlphaFoldDB" id="A0AA88UF54"/>
<dbReference type="FunFam" id="3.30.300.30:FF:000007">
    <property type="entry name" value="4-coumarate--CoA ligase 2"/>
    <property type="match status" value="2"/>
</dbReference>
<evidence type="ECO:0000256" key="2">
    <source>
        <dbReference type="ARBA" id="ARBA00006432"/>
    </source>
</evidence>
<keyword evidence="5" id="KW-0067">ATP-binding</keyword>
<dbReference type="GO" id="GO:0005524">
    <property type="term" value="F:ATP binding"/>
    <property type="evidence" value="ECO:0007669"/>
    <property type="project" value="UniProtKB-KW"/>
</dbReference>
<dbReference type="Gene3D" id="3.40.50.12780">
    <property type="entry name" value="N-terminal domain of ligase-like"/>
    <property type="match status" value="2"/>
</dbReference>
<evidence type="ECO:0000256" key="4">
    <source>
        <dbReference type="ARBA" id="ARBA00022741"/>
    </source>
</evidence>
<reference evidence="9" key="1">
    <citation type="submission" date="2022-12" db="EMBL/GenBank/DDBJ databases">
        <title>Draft genome assemblies for two species of Escallonia (Escalloniales).</title>
        <authorList>
            <person name="Chanderbali A."/>
            <person name="Dervinis C."/>
            <person name="Anghel I."/>
            <person name="Soltis D."/>
            <person name="Soltis P."/>
            <person name="Zapata F."/>
        </authorList>
    </citation>
    <scope>NUCLEOTIDE SEQUENCE</scope>
    <source>
        <strain evidence="9">UCBG92.1500</strain>
        <tissue evidence="9">Leaf</tissue>
    </source>
</reference>
<keyword evidence="3" id="KW-0436">Ligase</keyword>
<evidence type="ECO:0000256" key="1">
    <source>
        <dbReference type="ARBA" id="ARBA00004930"/>
    </source>
</evidence>
<keyword evidence="4" id="KW-0547">Nucleotide-binding</keyword>
<sequence>MSEFADKACLIEGSTGKTYSYAETHLICRKTAAGLTSLGIKKGDVVMVLLQNCAEFVFAFMGASMIGAVITTVNPFYTSAEIFKQFNASKTKLIITQSNHVDKLRDTDDKYPKLGQDFKVITTDDPPPDCLHFSLLSECDDTEMVNNSVSIDPNDPVALPFSSGTTGLPKGVILTHRSLSTSVSQQVDGENPNFYLKPDDVVLCVLPLFHIYSLNSALLCSLRAGTAVLLMQKFEIESLLELIQRHRVSVAALVPPLVLALAKNPLVDKFDLSSIRMGYGMTEAGPVLSLSAAFAKQPFPTKSGSCGMVVRNAELKVIDPETGCSLGYNQTGEICIRGPQIMKGYLNDDAATAATIDVDGWLHTGDIGYVDDDEEVFIVPPAELEDLLLNHPSITDAAVVPQIDAAAGEVPVAFVVQSKGFELTEEAVKEFIAKQVVFYKKLHRVYFIHAIPKSPTGKILRKALRAKLATPSATAGGRRRRRKESIFAMSVASVEASQSPDLCGPPPKGISPPPSSTHIFKSKFPDIPISNHLPLHTYCFENISDLADRTCLVEGSTGKTYSYAETHLICQKTAAGLTNLGIKKGDVVMVLLQNCAEFVFTFMGASMIGAVITTANPFYTTPEIFKQFNASKAKLIVTQSLYVDKLRDTDDSYPKLGHDFKVITVDDPPENCLHFSVLSESNETEVVHHSVSIDPNDAVALPFSSGTTGLPKGVILTHKSLVTSVAQQVDGENPNLYLKSGDVILCVLPLFHIYSLNSVLLCALRVGAAVLLMQKFEIGSLLELIQRHRVSVAPVVPPLVLALAKNPMVAKFDLSSIRMVLSGAAPLGKELEEALRSRVPQATFAQGYGMTEAGPVLTMSAAFAKQPFPTKSGSCGTVVRNAELKVIDPETGCSLGYNQPGEICIRGTQIMKGYLNDDEATAATIDVDGWLHTGDIGYVDDDEEVPPAELEALLLNHPSIADAAVVPQKDDTAGEVPVAFVVRSKGFELTEEAVKEFISKQVVFYKKLHKVYFVHAIPKSPSGKILRKDLRAKLSTPSAMT</sequence>
<accession>A0AA88UF54</accession>
<dbReference type="GO" id="GO:0009698">
    <property type="term" value="P:phenylpropanoid metabolic process"/>
    <property type="evidence" value="ECO:0007669"/>
    <property type="project" value="UniProtKB-KW"/>
</dbReference>
<dbReference type="Pfam" id="PF00501">
    <property type="entry name" value="AMP-binding"/>
    <property type="match status" value="2"/>
</dbReference>
<dbReference type="PANTHER" id="PTHR24096">
    <property type="entry name" value="LONG-CHAIN-FATTY-ACID--COA LIGASE"/>
    <property type="match status" value="1"/>
</dbReference>
<keyword evidence="6" id="KW-0587">Phenylpropanoid metabolism</keyword>
<comment type="similarity">
    <text evidence="2">Belongs to the ATP-dependent AMP-binding enzyme family.</text>
</comment>
<dbReference type="Proteomes" id="UP001187471">
    <property type="component" value="Unassembled WGS sequence"/>
</dbReference>
<comment type="caution">
    <text evidence="9">The sequence shown here is derived from an EMBL/GenBank/DDBJ whole genome shotgun (WGS) entry which is preliminary data.</text>
</comment>
<dbReference type="GO" id="GO:0016207">
    <property type="term" value="F:4-coumarate-CoA ligase activity"/>
    <property type="evidence" value="ECO:0007669"/>
    <property type="project" value="TreeGrafter"/>
</dbReference>
<dbReference type="InterPro" id="IPR025110">
    <property type="entry name" value="AMP-bd_C"/>
</dbReference>
<evidence type="ECO:0000313" key="10">
    <source>
        <dbReference type="Proteomes" id="UP001187471"/>
    </source>
</evidence>
<evidence type="ECO:0000256" key="5">
    <source>
        <dbReference type="ARBA" id="ARBA00022840"/>
    </source>
</evidence>
<dbReference type="FunFam" id="3.40.50.12780:FF:000003">
    <property type="entry name" value="Long-chain-fatty-acid--CoA ligase FadD"/>
    <property type="match status" value="1"/>
</dbReference>
<dbReference type="InterPro" id="IPR045851">
    <property type="entry name" value="AMP-bd_C_sf"/>
</dbReference>
<feature type="domain" description="AMP-dependent synthetase/ligase" evidence="7">
    <location>
        <begin position="3"/>
        <end position="277"/>
    </location>
</feature>
<feature type="domain" description="AMP-binding enzyme C-terminal" evidence="8">
    <location>
        <begin position="383"/>
        <end position="458"/>
    </location>
</feature>
<evidence type="ECO:0000259" key="7">
    <source>
        <dbReference type="Pfam" id="PF00501"/>
    </source>
</evidence>
<gene>
    <name evidence="9" type="ORF">RJ640_028385</name>
</gene>
<name>A0AA88UF54_9ASTE</name>
<proteinExistence type="inferred from homology"/>
<dbReference type="CDD" id="cd05904">
    <property type="entry name" value="4CL"/>
    <property type="match status" value="1"/>
</dbReference>
<evidence type="ECO:0000259" key="8">
    <source>
        <dbReference type="Pfam" id="PF13193"/>
    </source>
</evidence>
<dbReference type="InterPro" id="IPR042099">
    <property type="entry name" value="ANL_N_sf"/>
</dbReference>
<feature type="domain" description="AMP-dependent synthetase/ligase" evidence="7">
    <location>
        <begin position="545"/>
        <end position="915"/>
    </location>
</feature>
<comment type="pathway">
    <text evidence="1">Phytoalexin biosynthesis; 3,4',5-trihydroxystilbene biosynthesis; 3,4',5-trihydroxystilbene from trans-4-coumarate: step 1/2.</text>
</comment>
<dbReference type="InterPro" id="IPR020845">
    <property type="entry name" value="AMP-binding_CS"/>
</dbReference>
<dbReference type="Gene3D" id="3.30.300.30">
    <property type="match status" value="2"/>
</dbReference>
<dbReference type="SUPFAM" id="SSF56801">
    <property type="entry name" value="Acetyl-CoA synthetase-like"/>
    <property type="match status" value="2"/>
</dbReference>